<accession>A0A9N8EW12</accession>
<comment type="caution">
    <text evidence="1">The sequence shown here is derived from an EMBL/GenBank/DDBJ whole genome shotgun (WGS) entry which is preliminary data.</text>
</comment>
<proteinExistence type="predicted"/>
<protein>
    <submittedName>
        <fullName evidence="1">Uncharacterized protein</fullName>
    </submittedName>
</protein>
<sequence length="111" mass="12258">MAGISVSHFQPIGDFGAGFYCADNVRTALRFAILTALENGEGRQSSSLMCFDVSEDELNRLNQVHVGGDEWTEWTGKCLQGEQAEVYEGERYSLQLVIGKLVHNPHPSGIR</sequence>
<dbReference type="AlphaFoldDB" id="A0A9N8EW12"/>
<evidence type="ECO:0000313" key="2">
    <source>
        <dbReference type="Proteomes" id="UP001153069"/>
    </source>
</evidence>
<gene>
    <name evidence="1" type="ORF">SEMRO_1770_G296580.1</name>
</gene>
<keyword evidence="2" id="KW-1185">Reference proteome</keyword>
<dbReference type="EMBL" id="CAICTM010001768">
    <property type="protein sequence ID" value="CAB9526064.1"/>
    <property type="molecule type" value="Genomic_DNA"/>
</dbReference>
<organism evidence="1 2">
    <name type="scientific">Seminavis robusta</name>
    <dbReference type="NCBI Taxonomy" id="568900"/>
    <lineage>
        <taxon>Eukaryota</taxon>
        <taxon>Sar</taxon>
        <taxon>Stramenopiles</taxon>
        <taxon>Ochrophyta</taxon>
        <taxon>Bacillariophyta</taxon>
        <taxon>Bacillariophyceae</taxon>
        <taxon>Bacillariophycidae</taxon>
        <taxon>Naviculales</taxon>
        <taxon>Naviculaceae</taxon>
        <taxon>Seminavis</taxon>
    </lineage>
</organism>
<reference evidence="1" key="1">
    <citation type="submission" date="2020-06" db="EMBL/GenBank/DDBJ databases">
        <authorList>
            <consortium name="Plant Systems Biology data submission"/>
        </authorList>
    </citation>
    <scope>NUCLEOTIDE SEQUENCE</scope>
    <source>
        <strain evidence="1">D6</strain>
    </source>
</reference>
<evidence type="ECO:0000313" key="1">
    <source>
        <dbReference type="EMBL" id="CAB9526064.1"/>
    </source>
</evidence>
<dbReference type="Proteomes" id="UP001153069">
    <property type="component" value="Unassembled WGS sequence"/>
</dbReference>
<name>A0A9N8EW12_9STRA</name>